<proteinExistence type="predicted"/>
<evidence type="ECO:0000313" key="3">
    <source>
        <dbReference type="Proteomes" id="UP000645828"/>
    </source>
</evidence>
<sequence>MLFGFICMLLLCFCFHRSKSGQRLPFPYCIHLAPLPRGVETRSHRSELPTGTWAVT</sequence>
<reference evidence="2" key="1">
    <citation type="submission" date="2020-12" db="EMBL/GenBank/DDBJ databases">
        <authorList>
            <consortium name="Molecular Ecology Group"/>
        </authorList>
    </citation>
    <scope>NUCLEOTIDE SEQUENCE</scope>
    <source>
        <strain evidence="2">TBG_1078</strain>
    </source>
</reference>
<gene>
    <name evidence="2" type="ORF">NYPRO_LOCUS6784</name>
</gene>
<comment type="caution">
    <text evidence="2">The sequence shown here is derived from an EMBL/GenBank/DDBJ whole genome shotgun (WGS) entry which is preliminary data.</text>
</comment>
<organism evidence="2 3">
    <name type="scientific">Nyctereutes procyonoides</name>
    <name type="common">Raccoon dog</name>
    <name type="synonym">Canis procyonoides</name>
    <dbReference type="NCBI Taxonomy" id="34880"/>
    <lineage>
        <taxon>Eukaryota</taxon>
        <taxon>Metazoa</taxon>
        <taxon>Chordata</taxon>
        <taxon>Craniata</taxon>
        <taxon>Vertebrata</taxon>
        <taxon>Euteleostomi</taxon>
        <taxon>Mammalia</taxon>
        <taxon>Eutheria</taxon>
        <taxon>Laurasiatheria</taxon>
        <taxon>Carnivora</taxon>
        <taxon>Caniformia</taxon>
        <taxon>Canidae</taxon>
        <taxon>Nyctereutes</taxon>
    </lineage>
</organism>
<dbReference type="EMBL" id="CAJHUB010000672">
    <property type="protein sequence ID" value="CAD7673989.1"/>
    <property type="molecule type" value="Genomic_DNA"/>
</dbReference>
<keyword evidence="1" id="KW-0732">Signal</keyword>
<evidence type="ECO:0000256" key="1">
    <source>
        <dbReference type="SAM" id="SignalP"/>
    </source>
</evidence>
<dbReference type="Proteomes" id="UP000645828">
    <property type="component" value="Unassembled WGS sequence"/>
</dbReference>
<protein>
    <submittedName>
        <fullName evidence="2">(raccoon dog) hypothetical protein</fullName>
    </submittedName>
</protein>
<feature type="chain" id="PRO_5033039941" evidence="1">
    <location>
        <begin position="21"/>
        <end position="56"/>
    </location>
</feature>
<accession>A0A811YBJ4</accession>
<evidence type="ECO:0000313" key="2">
    <source>
        <dbReference type="EMBL" id="CAD7673989.1"/>
    </source>
</evidence>
<keyword evidence="3" id="KW-1185">Reference proteome</keyword>
<feature type="signal peptide" evidence="1">
    <location>
        <begin position="1"/>
        <end position="20"/>
    </location>
</feature>
<dbReference type="AlphaFoldDB" id="A0A811YBJ4"/>
<name>A0A811YBJ4_NYCPR</name>